<dbReference type="GO" id="GO:0003677">
    <property type="term" value="F:DNA binding"/>
    <property type="evidence" value="ECO:0007669"/>
    <property type="project" value="UniProtKB-KW"/>
</dbReference>
<dbReference type="Pfam" id="PF07702">
    <property type="entry name" value="UTRA"/>
    <property type="match status" value="1"/>
</dbReference>
<feature type="domain" description="HTH gntR-type" evidence="4">
    <location>
        <begin position="13"/>
        <end position="81"/>
    </location>
</feature>
<evidence type="ECO:0000313" key="5">
    <source>
        <dbReference type="EMBL" id="XCC61923.1"/>
    </source>
</evidence>
<dbReference type="GO" id="GO:0003700">
    <property type="term" value="F:DNA-binding transcription factor activity"/>
    <property type="evidence" value="ECO:0007669"/>
    <property type="project" value="InterPro"/>
</dbReference>
<dbReference type="Gene3D" id="3.40.1410.10">
    <property type="entry name" value="Chorismate lyase-like"/>
    <property type="match status" value="1"/>
</dbReference>
<dbReference type="PANTHER" id="PTHR44846:SF1">
    <property type="entry name" value="MANNOSYL-D-GLYCERATE TRANSPORT_METABOLISM SYSTEM REPRESSOR MNGR-RELATED"/>
    <property type="match status" value="1"/>
</dbReference>
<proteinExistence type="predicted"/>
<dbReference type="PROSITE" id="PS50949">
    <property type="entry name" value="HTH_GNTR"/>
    <property type="match status" value="1"/>
</dbReference>
<dbReference type="SMART" id="SM00345">
    <property type="entry name" value="HTH_GNTR"/>
    <property type="match status" value="1"/>
</dbReference>
<sequence>MFEKEKIDKGTPIPLYFQLKNIILKYINEGNLKPGDSIPTEMELAQIFDISRTTIRQAITELVMEGYLTRVKSKGTFVQRPPIRQEYIRSVRASHEHIRQQNMVPRTKILELHEDTADEEVAEELKIETGSPIVKMMRLRFANEEPILYTENYLSIFAKKILDVDMEKCGLFEFLDRDDKTRITKSVRTLSAVAANEEDAKLLNMKIGEPIQLSKSISYNQFGIPIEYAIVRFRGDRNIFTVELHI</sequence>
<dbReference type="PRINTS" id="PR00035">
    <property type="entry name" value="HTHGNTR"/>
</dbReference>
<dbReference type="FunFam" id="1.10.10.10:FF:000079">
    <property type="entry name" value="GntR family transcriptional regulator"/>
    <property type="match status" value="1"/>
</dbReference>
<dbReference type="GO" id="GO:0045892">
    <property type="term" value="P:negative regulation of DNA-templated transcription"/>
    <property type="evidence" value="ECO:0007669"/>
    <property type="project" value="TreeGrafter"/>
</dbReference>
<dbReference type="InterPro" id="IPR028978">
    <property type="entry name" value="Chorismate_lyase_/UTRA_dom_sf"/>
</dbReference>
<evidence type="ECO:0000256" key="2">
    <source>
        <dbReference type="ARBA" id="ARBA00023125"/>
    </source>
</evidence>
<dbReference type="Pfam" id="PF00392">
    <property type="entry name" value="GntR"/>
    <property type="match status" value="1"/>
</dbReference>
<name>A0AAU8A7V9_9FIRM</name>
<dbReference type="CDD" id="cd07377">
    <property type="entry name" value="WHTH_GntR"/>
    <property type="match status" value="1"/>
</dbReference>
<dbReference type="PANTHER" id="PTHR44846">
    <property type="entry name" value="MANNOSYL-D-GLYCERATE TRANSPORT/METABOLISM SYSTEM REPRESSOR MNGR-RELATED"/>
    <property type="match status" value="1"/>
</dbReference>
<dbReference type="InterPro" id="IPR050679">
    <property type="entry name" value="Bact_HTH_transcr_reg"/>
</dbReference>
<dbReference type="InterPro" id="IPR036388">
    <property type="entry name" value="WH-like_DNA-bd_sf"/>
</dbReference>
<evidence type="ECO:0000256" key="3">
    <source>
        <dbReference type="ARBA" id="ARBA00023163"/>
    </source>
</evidence>
<dbReference type="SMART" id="SM00866">
    <property type="entry name" value="UTRA"/>
    <property type="match status" value="1"/>
</dbReference>
<keyword evidence="3" id="KW-0804">Transcription</keyword>
<keyword evidence="2" id="KW-0238">DNA-binding</keyword>
<dbReference type="SUPFAM" id="SSF46785">
    <property type="entry name" value="Winged helix' DNA-binding domain"/>
    <property type="match status" value="1"/>
</dbReference>
<dbReference type="EMBL" id="CP117826">
    <property type="protein sequence ID" value="XCC61923.1"/>
    <property type="molecule type" value="Genomic_DNA"/>
</dbReference>
<dbReference type="InterPro" id="IPR036390">
    <property type="entry name" value="WH_DNA-bd_sf"/>
</dbReference>
<evidence type="ECO:0000259" key="4">
    <source>
        <dbReference type="PROSITE" id="PS50949"/>
    </source>
</evidence>
<gene>
    <name evidence="5" type="ORF">PUP29_10390</name>
</gene>
<reference evidence="5" key="1">
    <citation type="submission" date="2023-02" db="EMBL/GenBank/DDBJ databases">
        <title>Gut commensal Christensenella minuta modulates host metabolism via a new class of secondary bile acids.</title>
        <authorList>
            <person name="Liu C."/>
        </authorList>
    </citation>
    <scope>NUCLEOTIDE SEQUENCE</scope>
    <source>
        <strain evidence="5">CA70</strain>
    </source>
</reference>
<dbReference type="RefSeq" id="WP_079545970.1">
    <property type="nucleotide sequence ID" value="NZ_CP117826.1"/>
</dbReference>
<dbReference type="Gene3D" id="1.10.10.10">
    <property type="entry name" value="Winged helix-like DNA-binding domain superfamily/Winged helix DNA-binding domain"/>
    <property type="match status" value="1"/>
</dbReference>
<evidence type="ECO:0000256" key="1">
    <source>
        <dbReference type="ARBA" id="ARBA00023015"/>
    </source>
</evidence>
<dbReference type="InterPro" id="IPR011663">
    <property type="entry name" value="UTRA"/>
</dbReference>
<dbReference type="SUPFAM" id="SSF64288">
    <property type="entry name" value="Chorismate lyase-like"/>
    <property type="match status" value="1"/>
</dbReference>
<keyword evidence="1" id="KW-0805">Transcription regulation</keyword>
<organism evidence="5">
    <name type="scientific">Christensenella massiliensis</name>
    <dbReference type="NCBI Taxonomy" id="1805714"/>
    <lineage>
        <taxon>Bacteria</taxon>
        <taxon>Bacillati</taxon>
        <taxon>Bacillota</taxon>
        <taxon>Clostridia</taxon>
        <taxon>Christensenellales</taxon>
        <taxon>Christensenellaceae</taxon>
        <taxon>Christensenella</taxon>
    </lineage>
</organism>
<accession>A0AAU8A7V9</accession>
<dbReference type="AlphaFoldDB" id="A0AAU8A7V9"/>
<dbReference type="InterPro" id="IPR000524">
    <property type="entry name" value="Tscrpt_reg_HTH_GntR"/>
</dbReference>
<protein>
    <submittedName>
        <fullName evidence="5">GntR family transcriptional regulator</fullName>
    </submittedName>
</protein>